<dbReference type="EMBL" id="KP795549">
    <property type="protein sequence ID" value="AKN37762.1"/>
    <property type="molecule type" value="Genomic_DNA"/>
</dbReference>
<sequence>MKYMHPKEPIVPNSIDMNKVYCDYLDLPQFIHAETENFRIFYHLIIDSDRRQVAFAQSVIKQKEQPHAFCPSLWSSNSRELLGLSEAKIPNSIK</sequence>
<evidence type="ECO:0000313" key="1">
    <source>
        <dbReference type="EMBL" id="AKN37762.1"/>
    </source>
</evidence>
<dbReference type="AlphaFoldDB" id="A0A0H3ZTD7"/>
<organism evidence="1">
    <name type="scientific">Vibrio tasmaniensis</name>
    <dbReference type="NCBI Taxonomy" id="212663"/>
    <lineage>
        <taxon>Bacteria</taxon>
        <taxon>Pseudomonadati</taxon>
        <taxon>Pseudomonadota</taxon>
        <taxon>Gammaproteobacteria</taxon>
        <taxon>Vibrionales</taxon>
        <taxon>Vibrionaceae</taxon>
        <taxon>Vibrio</taxon>
    </lineage>
</organism>
<protein>
    <submittedName>
        <fullName evidence="1">Uncharacterized protein</fullName>
    </submittedName>
</protein>
<proteinExistence type="predicted"/>
<name>A0A0H3ZTD7_9VIBR</name>
<accession>A0A0H3ZTD7</accession>
<reference evidence="1" key="1">
    <citation type="journal article" date="2015" name="MBio">
        <title>Eco-Evolutionary Dynamics of Episomes among Ecologically Cohesive Bacterial Populations.</title>
        <authorList>
            <person name="Xue H."/>
            <person name="Cordero O.X."/>
            <person name="Camas F.M."/>
            <person name="Trimble W."/>
            <person name="Meyer F."/>
            <person name="Guglielmini J."/>
            <person name="Rocha E.P."/>
            <person name="Polz M.F."/>
        </authorList>
    </citation>
    <scope>NUCLEOTIDE SEQUENCE</scope>
    <source>
        <strain evidence="1">FF_210</strain>
    </source>
</reference>